<comment type="caution">
    <text evidence="1">The sequence shown here is derived from an EMBL/GenBank/DDBJ whole genome shotgun (WGS) entry which is preliminary data.</text>
</comment>
<sequence length="216" mass="23395">MRKLVLTLIFSTALASAEIGIGLRASLISFNDLQRQLNQFNREWGGNRNLQVGPPLWGLELFALGVPGPARFGAGGGLAFRSLSCDSLRAELAGLHAGLETGYPLPLTSFLTVEPGLGIGINSFFLIMHSLEPGMSNFNRWLFAWDFNLRPGILALLCFPFGAGGIQGLYVQGGYTLPLGIPQRYGSLSNLSLSLRGWMFECGLLLGKTTPRPLRI</sequence>
<name>A0A7C1SD52_UNCW3</name>
<dbReference type="AlphaFoldDB" id="A0A7C1SD52"/>
<proteinExistence type="predicted"/>
<gene>
    <name evidence="1" type="ORF">ENP94_05055</name>
    <name evidence="2" type="ORF">ENS16_06490</name>
</gene>
<accession>A0A7C1SD52</accession>
<protein>
    <submittedName>
        <fullName evidence="1">Uncharacterized protein</fullName>
    </submittedName>
</protein>
<evidence type="ECO:0000313" key="1">
    <source>
        <dbReference type="EMBL" id="HEA87366.1"/>
    </source>
</evidence>
<reference evidence="1" key="1">
    <citation type="journal article" date="2020" name="mSystems">
        <title>Genome- and Community-Level Interaction Insights into Carbon Utilization and Element Cycling Functions of Hydrothermarchaeota in Hydrothermal Sediment.</title>
        <authorList>
            <person name="Zhou Z."/>
            <person name="Liu Y."/>
            <person name="Xu W."/>
            <person name="Pan J."/>
            <person name="Luo Z.H."/>
            <person name="Li M."/>
        </authorList>
    </citation>
    <scope>NUCLEOTIDE SEQUENCE [LARGE SCALE GENOMIC DNA]</scope>
    <source>
        <strain evidence="1">SpSt-265</strain>
        <strain evidence="2">SpSt-465</strain>
    </source>
</reference>
<dbReference type="EMBL" id="DSTU01000008">
    <property type="protein sequence ID" value="HFJ54321.1"/>
    <property type="molecule type" value="Genomic_DNA"/>
</dbReference>
<organism evidence="1">
    <name type="scientific">candidate division WOR-3 bacterium</name>
    <dbReference type="NCBI Taxonomy" id="2052148"/>
    <lineage>
        <taxon>Bacteria</taxon>
        <taxon>Bacteria division WOR-3</taxon>
    </lineage>
</organism>
<dbReference type="EMBL" id="DSLG01000005">
    <property type="protein sequence ID" value="HEA87366.1"/>
    <property type="molecule type" value="Genomic_DNA"/>
</dbReference>
<evidence type="ECO:0000313" key="2">
    <source>
        <dbReference type="EMBL" id="HFJ54321.1"/>
    </source>
</evidence>